<feature type="region of interest" description="Disordered" evidence="10">
    <location>
        <begin position="1145"/>
        <end position="1219"/>
    </location>
</feature>
<dbReference type="InterPro" id="IPR047146">
    <property type="entry name" value="Cyt_P450_E_CYP52_fungi"/>
</dbReference>
<dbReference type="PRINTS" id="PR00464">
    <property type="entry name" value="EP450II"/>
</dbReference>
<feature type="compositionally biased region" description="Polar residues" evidence="10">
    <location>
        <begin position="1210"/>
        <end position="1219"/>
    </location>
</feature>
<dbReference type="PROSITE" id="PS00086">
    <property type="entry name" value="CYTOCHROME_P450"/>
    <property type="match status" value="1"/>
</dbReference>
<dbReference type="CDD" id="cd16454">
    <property type="entry name" value="RING-H2_PA-TM-RING"/>
    <property type="match status" value="1"/>
</dbReference>
<sequence length="1219" mass="130507">MAMNQSMSALLLFAALTLFLLSLYNRVALYLARRKYKFSNGCLPCPSYPHKDPVLGLDMLLCNLRAARSHRVLDTLTHRLRTYGSTYRSLRLGAPAITTMDPANVKAILSTNFADYAIAPFRAPALGPFLGAGIFTTDGPHWATSRAMMRPAFARERLADLAALEQHVQDLLAHVRPRAAGAGPVEVDVQDLFFRLTMDSATGFLFGRSVRSLRTASSGDADSREARFAAAFAVAQSEAMKLLRLGPLRRLVWRREQVHGVPAVRVVHDYVDQFVDDALRYREALERGEAKEEEQQGAADRKYNFLHELARHTRDKRRIRDELLNVLLAGRDTTASLLGNLFFVLARRRDVWAKLKAEVAPLDGKPPSYEQLKNLTYVRHCLNESLRLHPVVPANTRYCVRDTTLPRGGGPTGTAPVFVARGTLVSWSAWAMHRRAKEFGHDADAFRPERWAAPSMRPGWAYVPFNGGPRVCVGQGYALTEAAYAVVRLVQSCEGVRAVGDEAWEEEVGLTCWCRGGVRVRVWPAAIRPPHARLRSIRSLLKDDGRRLHHAPRLLRLHFSPTTTTCSPPSPSPKTSRSLSAAMPSLMLLALIVALASAVTITPTNSSMPTDDGIQLKVVDQGAMHNISAVVPLTNAASQLDSEGVTGQLFLATDDTASNVTDKKIAYINCDASAYPGFTQASDVLATVVNGGAAAVLLFSPTSSYCNVSDADAGDNGAVYIYTMVDATISKQVLTDLDKTVNTPNAMRYLVTILPRDGSHSNPDGADDSNEDANTSPSNPLGPSPSTAVAMIILYTITGIITALFLVVIVTGALRAHRHPERYGPGVMVGRGGRDGQRQTRARGIARAMLDTIPIVKFGERAEPEPKPADVEMGETGTAAVQGSGDGERRGSADVTDDMQAAAEHKSGEAGQEAPTAPASTTTAADGDAVTPGAGAGAGVAAASTAPTTDEADSQGCTICTDDFERGQDIRVLPCDHKFHPACIDPWLLNVSGTCPLCRIDLHPAPTNTSATSAQTPSSAVILAPPLDADGAAAAGVPRTHNHHHRRSVREFLHLRHHGDAGERMAVARRMAGEGRGGSAGGAGTEGALRTTEEEGDGAGARRRSRRLSGLLLGGGRKRGGSVAEAEGAAVAAVPVQGVREEVGASAEAAQAPVQEVPLAREPEQQHVRHQEAERAPEEQQQQQRQAQEQDEQPPAAGEATATSAAAVTQHEQPSSGQA</sequence>
<comment type="cofactor">
    <cofactor evidence="1 8">
        <name>heme</name>
        <dbReference type="ChEBI" id="CHEBI:30413"/>
    </cofactor>
</comment>
<evidence type="ECO:0000256" key="4">
    <source>
        <dbReference type="ARBA" id="ARBA00022723"/>
    </source>
</evidence>
<dbReference type="GO" id="GO:0016712">
    <property type="term" value="F:oxidoreductase activity, acting on paired donors, with incorporation or reduction of molecular oxygen, reduced flavin or flavoprotein as one donor, and incorporation of one atom of oxygen"/>
    <property type="evidence" value="ECO:0007669"/>
    <property type="project" value="InterPro"/>
</dbReference>
<keyword evidence="3 8" id="KW-0349">Heme</keyword>
<evidence type="ECO:0000256" key="8">
    <source>
        <dbReference type="PIRSR" id="PIRSR602402-1"/>
    </source>
</evidence>
<feature type="compositionally biased region" description="Polar residues" evidence="10">
    <location>
        <begin position="772"/>
        <end position="783"/>
    </location>
</feature>
<keyword evidence="11" id="KW-1133">Transmembrane helix</keyword>
<dbReference type="GO" id="GO:0008270">
    <property type="term" value="F:zinc ion binding"/>
    <property type="evidence" value="ECO:0007669"/>
    <property type="project" value="UniProtKB-KW"/>
</dbReference>
<evidence type="ECO:0000256" key="7">
    <source>
        <dbReference type="ARBA" id="ARBA00023033"/>
    </source>
</evidence>
<feature type="region of interest" description="Disordered" evidence="10">
    <location>
        <begin position="756"/>
        <end position="783"/>
    </location>
</feature>
<keyword evidence="14" id="KW-1185">Reference proteome</keyword>
<evidence type="ECO:0000313" key="14">
    <source>
        <dbReference type="Proteomes" id="UP000799438"/>
    </source>
</evidence>
<feature type="compositionally biased region" description="Low complexity" evidence="10">
    <location>
        <begin position="914"/>
        <end position="949"/>
    </location>
</feature>
<evidence type="ECO:0000256" key="10">
    <source>
        <dbReference type="SAM" id="MobiDB-lite"/>
    </source>
</evidence>
<feature type="compositionally biased region" description="Low complexity" evidence="10">
    <location>
        <begin position="1179"/>
        <end position="1209"/>
    </location>
</feature>
<dbReference type="PANTHER" id="PTHR24287">
    <property type="entry name" value="P450, PUTATIVE (EUROFUNG)-RELATED"/>
    <property type="match status" value="1"/>
</dbReference>
<dbReference type="PRINTS" id="PR00385">
    <property type="entry name" value="P450"/>
</dbReference>
<dbReference type="RefSeq" id="XP_033400626.1">
    <property type="nucleotide sequence ID" value="XM_033542933.1"/>
</dbReference>
<dbReference type="GeneID" id="54300430"/>
<keyword evidence="4 8" id="KW-0479">Metal-binding</keyword>
<dbReference type="Pfam" id="PF00067">
    <property type="entry name" value="p450"/>
    <property type="match status" value="1"/>
</dbReference>
<dbReference type="Pfam" id="PF13639">
    <property type="entry name" value="zf-RING_2"/>
    <property type="match status" value="1"/>
</dbReference>
<keyword evidence="7" id="KW-0503">Monooxygenase</keyword>
<keyword evidence="5" id="KW-0560">Oxidoreductase</keyword>
<gene>
    <name evidence="13" type="ORF">K452DRAFT_305872</name>
</gene>
<dbReference type="InterPro" id="IPR001128">
    <property type="entry name" value="Cyt_P450"/>
</dbReference>
<feature type="compositionally biased region" description="Basic and acidic residues" evidence="10">
    <location>
        <begin position="1159"/>
        <end position="1178"/>
    </location>
</feature>
<reference evidence="13" key="1">
    <citation type="journal article" date="2020" name="Stud. Mycol.">
        <title>101 Dothideomycetes genomes: a test case for predicting lifestyles and emergence of pathogens.</title>
        <authorList>
            <person name="Haridas S."/>
            <person name="Albert R."/>
            <person name="Binder M."/>
            <person name="Bloem J."/>
            <person name="Labutti K."/>
            <person name="Salamov A."/>
            <person name="Andreopoulos B."/>
            <person name="Baker S."/>
            <person name="Barry K."/>
            <person name="Bills G."/>
            <person name="Bluhm B."/>
            <person name="Cannon C."/>
            <person name="Castanera R."/>
            <person name="Culley D."/>
            <person name="Daum C."/>
            <person name="Ezra D."/>
            <person name="Gonzalez J."/>
            <person name="Henrissat B."/>
            <person name="Kuo A."/>
            <person name="Liang C."/>
            <person name="Lipzen A."/>
            <person name="Lutzoni F."/>
            <person name="Magnuson J."/>
            <person name="Mondo S."/>
            <person name="Nolan M."/>
            <person name="Ohm R."/>
            <person name="Pangilinan J."/>
            <person name="Park H.-J."/>
            <person name="Ramirez L."/>
            <person name="Alfaro M."/>
            <person name="Sun H."/>
            <person name="Tritt A."/>
            <person name="Yoshinaga Y."/>
            <person name="Zwiers L.-H."/>
            <person name="Turgeon B."/>
            <person name="Goodwin S."/>
            <person name="Spatafora J."/>
            <person name="Crous P."/>
            <person name="Grigoriev I."/>
        </authorList>
    </citation>
    <scope>NUCLEOTIDE SEQUENCE</scope>
    <source>
        <strain evidence="13">CBS 121167</strain>
    </source>
</reference>
<feature type="compositionally biased region" description="Gly residues" evidence="10">
    <location>
        <begin position="1074"/>
        <end position="1085"/>
    </location>
</feature>
<dbReference type="OrthoDB" id="1470350at2759"/>
<dbReference type="AlphaFoldDB" id="A0A6A6BNV2"/>
<dbReference type="CDD" id="cd11063">
    <property type="entry name" value="CYP52"/>
    <property type="match status" value="1"/>
</dbReference>
<dbReference type="InterPro" id="IPR002402">
    <property type="entry name" value="Cyt_P450_E_grp-II"/>
</dbReference>
<evidence type="ECO:0000313" key="13">
    <source>
        <dbReference type="EMBL" id="KAF2144914.1"/>
    </source>
</evidence>
<dbReference type="GO" id="GO:0005506">
    <property type="term" value="F:iron ion binding"/>
    <property type="evidence" value="ECO:0007669"/>
    <property type="project" value="InterPro"/>
</dbReference>
<dbReference type="InterPro" id="IPR036396">
    <property type="entry name" value="Cyt_P450_sf"/>
</dbReference>
<protein>
    <recommendedName>
        <fullName evidence="12">RING-type domain-containing protein</fullName>
    </recommendedName>
</protein>
<evidence type="ECO:0000259" key="12">
    <source>
        <dbReference type="PROSITE" id="PS50089"/>
    </source>
</evidence>
<dbReference type="PRINTS" id="PR01239">
    <property type="entry name" value="EP450IICYP52"/>
</dbReference>
<evidence type="ECO:0000256" key="9">
    <source>
        <dbReference type="PROSITE-ProRule" id="PRU00175"/>
    </source>
</evidence>
<evidence type="ECO:0000256" key="6">
    <source>
        <dbReference type="ARBA" id="ARBA00023004"/>
    </source>
</evidence>
<comment type="similarity">
    <text evidence="2">Belongs to the cytochrome P450 family.</text>
</comment>
<keyword evidence="6 8" id="KW-0408">Iron</keyword>
<dbReference type="InterPro" id="IPR017972">
    <property type="entry name" value="Cyt_P450_CS"/>
</dbReference>
<keyword evidence="9" id="KW-0862">Zinc</keyword>
<keyword evidence="11" id="KW-0812">Transmembrane</keyword>
<dbReference type="PROSITE" id="PS50089">
    <property type="entry name" value="ZF_RING_2"/>
    <property type="match status" value="1"/>
</dbReference>
<evidence type="ECO:0000256" key="3">
    <source>
        <dbReference type="ARBA" id="ARBA00022617"/>
    </source>
</evidence>
<dbReference type="EMBL" id="ML995478">
    <property type="protein sequence ID" value="KAF2144914.1"/>
    <property type="molecule type" value="Genomic_DNA"/>
</dbReference>
<feature type="transmembrane region" description="Helical" evidence="11">
    <location>
        <begin position="788"/>
        <end position="814"/>
    </location>
</feature>
<feature type="region of interest" description="Disordered" evidence="10">
    <location>
        <begin position="1072"/>
        <end position="1103"/>
    </location>
</feature>
<dbReference type="Gene3D" id="1.10.630.10">
    <property type="entry name" value="Cytochrome P450"/>
    <property type="match status" value="1"/>
</dbReference>
<feature type="transmembrane region" description="Helical" evidence="11">
    <location>
        <begin position="581"/>
        <end position="601"/>
    </location>
</feature>
<dbReference type="SMART" id="SM00184">
    <property type="entry name" value="RING"/>
    <property type="match status" value="1"/>
</dbReference>
<keyword evidence="11" id="KW-0472">Membrane</keyword>
<dbReference type="PANTHER" id="PTHR24287:SF17">
    <property type="entry name" value="P450, PUTATIVE (EUROFUNG)-RELATED"/>
    <property type="match status" value="1"/>
</dbReference>
<dbReference type="Proteomes" id="UP000799438">
    <property type="component" value="Unassembled WGS sequence"/>
</dbReference>
<dbReference type="SUPFAM" id="SSF57850">
    <property type="entry name" value="RING/U-box"/>
    <property type="match status" value="1"/>
</dbReference>
<evidence type="ECO:0000256" key="5">
    <source>
        <dbReference type="ARBA" id="ARBA00023002"/>
    </source>
</evidence>
<dbReference type="GO" id="GO:0020037">
    <property type="term" value="F:heme binding"/>
    <property type="evidence" value="ECO:0007669"/>
    <property type="project" value="InterPro"/>
</dbReference>
<dbReference type="InterPro" id="IPR002974">
    <property type="entry name" value="Cyt_P450_E_CYP52_ascomycetes"/>
</dbReference>
<accession>A0A6A6BNV2</accession>
<dbReference type="SUPFAM" id="SSF48264">
    <property type="entry name" value="Cytochrome P450"/>
    <property type="match status" value="1"/>
</dbReference>
<organism evidence="13 14">
    <name type="scientific">Aplosporella prunicola CBS 121167</name>
    <dbReference type="NCBI Taxonomy" id="1176127"/>
    <lineage>
        <taxon>Eukaryota</taxon>
        <taxon>Fungi</taxon>
        <taxon>Dikarya</taxon>
        <taxon>Ascomycota</taxon>
        <taxon>Pezizomycotina</taxon>
        <taxon>Dothideomycetes</taxon>
        <taxon>Dothideomycetes incertae sedis</taxon>
        <taxon>Botryosphaeriales</taxon>
        <taxon>Aplosporellaceae</taxon>
        <taxon>Aplosporella</taxon>
    </lineage>
</organism>
<feature type="domain" description="RING-type" evidence="12">
    <location>
        <begin position="957"/>
        <end position="999"/>
    </location>
</feature>
<evidence type="ECO:0000256" key="11">
    <source>
        <dbReference type="SAM" id="Phobius"/>
    </source>
</evidence>
<feature type="region of interest" description="Disordered" evidence="10">
    <location>
        <begin position="862"/>
        <end position="956"/>
    </location>
</feature>
<dbReference type="InterPro" id="IPR013083">
    <property type="entry name" value="Znf_RING/FYVE/PHD"/>
</dbReference>
<name>A0A6A6BNV2_9PEZI</name>
<evidence type="ECO:0000256" key="2">
    <source>
        <dbReference type="ARBA" id="ARBA00010617"/>
    </source>
</evidence>
<dbReference type="Gene3D" id="3.30.40.10">
    <property type="entry name" value="Zinc/RING finger domain, C3HC4 (zinc finger)"/>
    <property type="match status" value="1"/>
</dbReference>
<feature type="binding site" description="axial binding residue" evidence="8">
    <location>
        <position position="472"/>
    </location>
    <ligand>
        <name>heme</name>
        <dbReference type="ChEBI" id="CHEBI:30413"/>
    </ligand>
    <ligandPart>
        <name>Fe</name>
        <dbReference type="ChEBI" id="CHEBI:18248"/>
    </ligandPart>
</feature>
<proteinExistence type="inferred from homology"/>
<dbReference type="InterPro" id="IPR001841">
    <property type="entry name" value="Znf_RING"/>
</dbReference>
<evidence type="ECO:0000256" key="1">
    <source>
        <dbReference type="ARBA" id="ARBA00001971"/>
    </source>
</evidence>
<keyword evidence="9" id="KW-0863">Zinc-finger</keyword>